<protein>
    <submittedName>
        <fullName evidence="2">Uncharacterized protein</fullName>
    </submittedName>
</protein>
<organism evidence="2 3">
    <name type="scientific">Streptomyces glebosus</name>
    <dbReference type="NCBI Taxonomy" id="249580"/>
    <lineage>
        <taxon>Bacteria</taxon>
        <taxon>Bacillati</taxon>
        <taxon>Actinomycetota</taxon>
        <taxon>Actinomycetes</taxon>
        <taxon>Kitasatosporales</taxon>
        <taxon>Streptomycetaceae</taxon>
        <taxon>Streptomyces</taxon>
    </lineage>
</organism>
<dbReference type="EMBL" id="BLIO01000001">
    <property type="protein sequence ID" value="GFE16350.1"/>
    <property type="molecule type" value="Genomic_DNA"/>
</dbReference>
<gene>
    <name evidence="2" type="ORF">Sgleb_43970</name>
</gene>
<comment type="caution">
    <text evidence="2">The sequence shown here is derived from an EMBL/GenBank/DDBJ whole genome shotgun (WGS) entry which is preliminary data.</text>
</comment>
<name>A0A640SZG9_9ACTN</name>
<reference evidence="2 3" key="1">
    <citation type="submission" date="2019-12" db="EMBL/GenBank/DDBJ databases">
        <title>Whole genome shotgun sequence of Streptomyces hygroscopicus subsp. glebosus NBRC 13786.</title>
        <authorList>
            <person name="Ichikawa N."/>
            <person name="Kimura A."/>
            <person name="Kitahashi Y."/>
            <person name="Komaki H."/>
            <person name="Tamura T."/>
        </authorList>
    </citation>
    <scope>NUCLEOTIDE SEQUENCE [LARGE SCALE GENOMIC DNA]</scope>
    <source>
        <strain evidence="2 3">NBRC 13786</strain>
    </source>
</reference>
<feature type="region of interest" description="Disordered" evidence="1">
    <location>
        <begin position="55"/>
        <end position="74"/>
    </location>
</feature>
<proteinExistence type="predicted"/>
<evidence type="ECO:0000313" key="2">
    <source>
        <dbReference type="EMBL" id="GFE16350.1"/>
    </source>
</evidence>
<keyword evidence="3" id="KW-1185">Reference proteome</keyword>
<evidence type="ECO:0000256" key="1">
    <source>
        <dbReference type="SAM" id="MobiDB-lite"/>
    </source>
</evidence>
<evidence type="ECO:0000313" key="3">
    <source>
        <dbReference type="Proteomes" id="UP000430079"/>
    </source>
</evidence>
<dbReference type="AlphaFoldDB" id="A0A640SZG9"/>
<sequence>MPQRRPVGRGAGTLAQLLQSLGVDSDGRCVWISMVTAILLGRRIRMVIRGPRVRAAGGVGARPESPKASTRRPARLAQWGRQLSYSVGMTIPDATHQRA</sequence>
<dbReference type="Proteomes" id="UP000430079">
    <property type="component" value="Unassembled WGS sequence"/>
</dbReference>
<accession>A0A640SZG9</accession>